<comment type="caution">
    <text evidence="1">The sequence shown here is derived from an EMBL/GenBank/DDBJ whole genome shotgun (WGS) entry which is preliminary data.</text>
</comment>
<organism evidence="1 2">
    <name type="scientific">Aspergillus nanangensis</name>
    <dbReference type="NCBI Taxonomy" id="2582783"/>
    <lineage>
        <taxon>Eukaryota</taxon>
        <taxon>Fungi</taxon>
        <taxon>Dikarya</taxon>
        <taxon>Ascomycota</taxon>
        <taxon>Pezizomycotina</taxon>
        <taxon>Eurotiomycetes</taxon>
        <taxon>Eurotiomycetidae</taxon>
        <taxon>Eurotiales</taxon>
        <taxon>Aspergillaceae</taxon>
        <taxon>Aspergillus</taxon>
        <taxon>Aspergillus subgen. Circumdati</taxon>
    </lineage>
</organism>
<keyword evidence="2" id="KW-1185">Reference proteome</keyword>
<dbReference type="EMBL" id="VCAU01000041">
    <property type="protein sequence ID" value="KAF9888962.1"/>
    <property type="molecule type" value="Genomic_DNA"/>
</dbReference>
<proteinExistence type="predicted"/>
<gene>
    <name evidence="1" type="ORF">FE257_008132</name>
</gene>
<sequence>MDDQIRPYVTVTGANRSLDTPYLQLDIQSTPRLLCTIRRLPAHTDSDNRPCLFKWSPVGDGFVPGGFVLLCHVQSPGGSITPQKADIAPDPGYNPSLVQSSSVKISPWASRLWELKTGESVSFLTNLPEHWERQLRPGTTYELLWPGGTIGLWEWGTIKEHLGEVLRPCSEFGRNLIVLPGGPRTILSVDNVPSLTVPKVSAEPLTDANRVPGAPMLSVELRCPPTIYRQGLFQITGKVHYHRPISLEAKAITFHTWIFTDNFDLYQRKGTDLEFIDTDAPIDGYAIYNDPDVLVNVTAHKDFATLQPGESWEFSRHIQGSSWTSIPRDAQVGKTFCVRYNGGTVDWWDWGGKEDHANTTVALPCYLSGRVVDPADNGGRPWLVIPASNLADFTLADSK</sequence>
<dbReference type="AlphaFoldDB" id="A0AAD4CNT4"/>
<dbReference type="Proteomes" id="UP001194746">
    <property type="component" value="Unassembled WGS sequence"/>
</dbReference>
<evidence type="ECO:0000313" key="2">
    <source>
        <dbReference type="Proteomes" id="UP001194746"/>
    </source>
</evidence>
<accession>A0AAD4CNT4</accession>
<reference evidence="1" key="2">
    <citation type="submission" date="2020-02" db="EMBL/GenBank/DDBJ databases">
        <authorList>
            <person name="Gilchrist C.L.M."/>
            <person name="Chooi Y.-H."/>
        </authorList>
    </citation>
    <scope>NUCLEOTIDE SEQUENCE</scope>
    <source>
        <strain evidence="1">MST-FP2251</strain>
    </source>
</reference>
<name>A0AAD4CNT4_ASPNN</name>
<reference evidence="1" key="1">
    <citation type="journal article" date="2019" name="Beilstein J. Org. Chem.">
        <title>Nanangenines: drimane sesquiterpenoids as the dominant metabolite cohort of a novel Australian fungus, Aspergillus nanangensis.</title>
        <authorList>
            <person name="Lacey H.J."/>
            <person name="Gilchrist C.L.M."/>
            <person name="Crombie A."/>
            <person name="Kalaitzis J.A."/>
            <person name="Vuong D."/>
            <person name="Rutledge P.J."/>
            <person name="Turner P."/>
            <person name="Pitt J.I."/>
            <person name="Lacey E."/>
            <person name="Chooi Y.H."/>
            <person name="Piggott A.M."/>
        </authorList>
    </citation>
    <scope>NUCLEOTIDE SEQUENCE</scope>
    <source>
        <strain evidence="1">MST-FP2251</strain>
    </source>
</reference>
<protein>
    <submittedName>
        <fullName evidence="1">Uncharacterized protein</fullName>
    </submittedName>
</protein>
<evidence type="ECO:0000313" key="1">
    <source>
        <dbReference type="EMBL" id="KAF9888962.1"/>
    </source>
</evidence>